<accession>A0A9D1Z3X1</accession>
<evidence type="ECO:0000313" key="2">
    <source>
        <dbReference type="EMBL" id="HIY72937.1"/>
    </source>
</evidence>
<dbReference type="GO" id="GO:0003677">
    <property type="term" value="F:DNA binding"/>
    <property type="evidence" value="ECO:0007669"/>
    <property type="project" value="InterPro"/>
</dbReference>
<reference evidence="2" key="2">
    <citation type="submission" date="2021-04" db="EMBL/GenBank/DDBJ databases">
        <authorList>
            <person name="Gilroy R."/>
        </authorList>
    </citation>
    <scope>NUCLEOTIDE SEQUENCE</scope>
    <source>
        <strain evidence="2">CHK33-7979</strain>
    </source>
</reference>
<dbReference type="AlphaFoldDB" id="A0A9D1Z3X1"/>
<dbReference type="Gene3D" id="1.10.260.40">
    <property type="entry name" value="lambda repressor-like DNA-binding domains"/>
    <property type="match status" value="1"/>
</dbReference>
<protein>
    <submittedName>
        <fullName evidence="2">Helix-turn-helix transcriptional regulator</fullName>
    </submittedName>
</protein>
<dbReference type="SUPFAM" id="SSF47413">
    <property type="entry name" value="lambda repressor-like DNA-binding domains"/>
    <property type="match status" value="1"/>
</dbReference>
<dbReference type="InterPro" id="IPR001387">
    <property type="entry name" value="Cro/C1-type_HTH"/>
</dbReference>
<gene>
    <name evidence="2" type="ORF">H9826_03015</name>
</gene>
<evidence type="ECO:0000313" key="3">
    <source>
        <dbReference type="Proteomes" id="UP000886824"/>
    </source>
</evidence>
<dbReference type="InterPro" id="IPR010982">
    <property type="entry name" value="Lambda_DNA-bd_dom_sf"/>
</dbReference>
<name>A0A9D1Z3X1_9FIRM</name>
<proteinExistence type="predicted"/>
<dbReference type="Pfam" id="PF13443">
    <property type="entry name" value="HTH_26"/>
    <property type="match status" value="1"/>
</dbReference>
<dbReference type="PROSITE" id="PS50943">
    <property type="entry name" value="HTH_CROC1"/>
    <property type="match status" value="1"/>
</dbReference>
<evidence type="ECO:0000259" key="1">
    <source>
        <dbReference type="PROSITE" id="PS50943"/>
    </source>
</evidence>
<comment type="caution">
    <text evidence="2">The sequence shown here is derived from an EMBL/GenBank/DDBJ whole genome shotgun (WGS) entry which is preliminary data.</text>
</comment>
<reference evidence="2" key="1">
    <citation type="journal article" date="2021" name="PeerJ">
        <title>Extensive microbial diversity within the chicken gut microbiome revealed by metagenomics and culture.</title>
        <authorList>
            <person name="Gilroy R."/>
            <person name="Ravi A."/>
            <person name="Getino M."/>
            <person name="Pursley I."/>
            <person name="Horton D.L."/>
            <person name="Alikhan N.F."/>
            <person name="Baker D."/>
            <person name="Gharbi K."/>
            <person name="Hall N."/>
            <person name="Watson M."/>
            <person name="Adriaenssens E.M."/>
            <person name="Foster-Nyarko E."/>
            <person name="Jarju S."/>
            <person name="Secka A."/>
            <person name="Antonio M."/>
            <person name="Oren A."/>
            <person name="Chaudhuri R.R."/>
            <person name="La Ragione R."/>
            <person name="Hildebrand F."/>
            <person name="Pallen M.J."/>
        </authorList>
    </citation>
    <scope>NUCLEOTIDE SEQUENCE</scope>
    <source>
        <strain evidence="2">CHK33-7979</strain>
    </source>
</reference>
<sequence>MKIHREKLKIAMARACMSTEELQKAAEMPRPTINNAITGRSVSPKTAGRIARALNVDISELLEVME</sequence>
<dbReference type="EMBL" id="DXCX01000031">
    <property type="protein sequence ID" value="HIY72937.1"/>
    <property type="molecule type" value="Genomic_DNA"/>
</dbReference>
<dbReference type="Proteomes" id="UP000886824">
    <property type="component" value="Unassembled WGS sequence"/>
</dbReference>
<feature type="domain" description="HTH cro/C1-type" evidence="1">
    <location>
        <begin position="8"/>
        <end position="61"/>
    </location>
</feature>
<organism evidence="2 3">
    <name type="scientific">Candidatus Intestinimonas merdavium</name>
    <dbReference type="NCBI Taxonomy" id="2838622"/>
    <lineage>
        <taxon>Bacteria</taxon>
        <taxon>Bacillati</taxon>
        <taxon>Bacillota</taxon>
        <taxon>Clostridia</taxon>
        <taxon>Eubacteriales</taxon>
        <taxon>Intestinimonas</taxon>
    </lineage>
</organism>
<dbReference type="SMART" id="SM00530">
    <property type="entry name" value="HTH_XRE"/>
    <property type="match status" value="1"/>
</dbReference>
<dbReference type="CDD" id="cd00093">
    <property type="entry name" value="HTH_XRE"/>
    <property type="match status" value="1"/>
</dbReference>